<name>A0A652ZWX8_9SPIR</name>
<dbReference type="PANTHER" id="PTHR10584:SF166">
    <property type="entry name" value="RIBOKINASE"/>
    <property type="match status" value="1"/>
</dbReference>
<evidence type="ECO:0000259" key="3">
    <source>
        <dbReference type="Pfam" id="PF00294"/>
    </source>
</evidence>
<keyword evidence="1 4" id="KW-0808">Transferase</keyword>
<evidence type="ECO:0000256" key="2">
    <source>
        <dbReference type="ARBA" id="ARBA00022777"/>
    </source>
</evidence>
<feature type="domain" description="Carbohydrate kinase PfkB" evidence="3">
    <location>
        <begin position="2"/>
        <end position="58"/>
    </location>
</feature>
<organism evidence="4">
    <name type="scientific">uncultured Spirochaetota bacterium</name>
    <dbReference type="NCBI Taxonomy" id="460511"/>
    <lineage>
        <taxon>Bacteria</taxon>
        <taxon>Pseudomonadati</taxon>
        <taxon>Spirochaetota</taxon>
        <taxon>environmental samples</taxon>
    </lineage>
</organism>
<dbReference type="GO" id="GO:0005829">
    <property type="term" value="C:cytosol"/>
    <property type="evidence" value="ECO:0007669"/>
    <property type="project" value="TreeGrafter"/>
</dbReference>
<keyword evidence="2 4" id="KW-0418">Kinase</keyword>
<accession>A0A652ZWX8</accession>
<dbReference type="EMBL" id="UPXP01000021">
    <property type="protein sequence ID" value="VBB40294.1"/>
    <property type="molecule type" value="Genomic_DNA"/>
</dbReference>
<dbReference type="PANTHER" id="PTHR10584">
    <property type="entry name" value="SUGAR KINASE"/>
    <property type="match status" value="1"/>
</dbReference>
<dbReference type="Gene3D" id="3.40.1190.20">
    <property type="match status" value="1"/>
</dbReference>
<proteinExistence type="predicted"/>
<dbReference type="GO" id="GO:0004747">
    <property type="term" value="F:ribokinase activity"/>
    <property type="evidence" value="ECO:0007669"/>
    <property type="project" value="UniProtKB-EC"/>
</dbReference>
<gene>
    <name evidence="4" type="ORF">TRIP_E280271</name>
</gene>
<sequence>MPPFPVAAIDTVAAGDSFNAGSAFALGRNYGLIESVRFANATGALSTTKEGAQSAMPSLPEVERFLKKRRP</sequence>
<dbReference type="EC" id="2.7.1.15" evidence="4"/>
<dbReference type="InterPro" id="IPR011611">
    <property type="entry name" value="PfkB_dom"/>
</dbReference>
<dbReference type="SUPFAM" id="SSF53613">
    <property type="entry name" value="Ribokinase-like"/>
    <property type="match status" value="1"/>
</dbReference>
<evidence type="ECO:0000256" key="1">
    <source>
        <dbReference type="ARBA" id="ARBA00022679"/>
    </source>
</evidence>
<dbReference type="Pfam" id="PF00294">
    <property type="entry name" value="PfkB"/>
    <property type="match status" value="1"/>
</dbReference>
<evidence type="ECO:0000313" key="4">
    <source>
        <dbReference type="EMBL" id="VBB40294.1"/>
    </source>
</evidence>
<reference evidence="4" key="1">
    <citation type="submission" date="2018-07" db="EMBL/GenBank/DDBJ databases">
        <authorList>
            <consortium name="Genoscope - CEA"/>
            <person name="William W."/>
        </authorList>
    </citation>
    <scope>NUCLEOTIDE SEQUENCE</scope>
    <source>
        <strain evidence="4">IK1</strain>
    </source>
</reference>
<dbReference type="AlphaFoldDB" id="A0A652ZWX8"/>
<dbReference type="InterPro" id="IPR029056">
    <property type="entry name" value="Ribokinase-like"/>
</dbReference>
<protein>
    <submittedName>
        <fullName evidence="4">Ribokinase</fullName>
        <ecNumber evidence="4">2.7.1.15</ecNumber>
    </submittedName>
</protein>